<dbReference type="CDD" id="cd16325">
    <property type="entry name" value="LolA"/>
    <property type="match status" value="1"/>
</dbReference>
<evidence type="ECO:0000313" key="2">
    <source>
        <dbReference type="EMBL" id="TCJ15824.1"/>
    </source>
</evidence>
<reference evidence="2 3" key="1">
    <citation type="submission" date="2019-03" db="EMBL/GenBank/DDBJ databases">
        <title>Genome sequence of Thiobacillaceae bacterium LSR1, a sulfur-oxidizing bacterium isolated from freshwater sediment.</title>
        <authorList>
            <person name="Li S."/>
        </authorList>
    </citation>
    <scope>NUCLEOTIDE SEQUENCE [LARGE SCALE GENOMIC DNA]</scope>
    <source>
        <strain evidence="2 3">LSR1</strain>
    </source>
</reference>
<dbReference type="InterPro" id="IPR029046">
    <property type="entry name" value="LolA/LolB/LppX"/>
</dbReference>
<dbReference type="EMBL" id="SJZB01000022">
    <property type="protein sequence ID" value="TCJ15824.1"/>
    <property type="molecule type" value="Genomic_DNA"/>
</dbReference>
<keyword evidence="3" id="KW-1185">Reference proteome</keyword>
<evidence type="ECO:0000256" key="1">
    <source>
        <dbReference type="ARBA" id="ARBA00022729"/>
    </source>
</evidence>
<evidence type="ECO:0000313" key="3">
    <source>
        <dbReference type="Proteomes" id="UP000295443"/>
    </source>
</evidence>
<name>A0A4R1BFE0_9PROT</name>
<dbReference type="SUPFAM" id="SSF89392">
    <property type="entry name" value="Prokaryotic lipoproteins and lipoprotein localization factors"/>
    <property type="match status" value="1"/>
</dbReference>
<dbReference type="Gene3D" id="2.50.20.10">
    <property type="entry name" value="Lipoprotein localisation LolA/LolB/LppX"/>
    <property type="match status" value="1"/>
</dbReference>
<proteinExistence type="predicted"/>
<keyword evidence="1" id="KW-0732">Signal</keyword>
<dbReference type="Proteomes" id="UP000295443">
    <property type="component" value="Unassembled WGS sequence"/>
</dbReference>
<keyword evidence="2" id="KW-0449">Lipoprotein</keyword>
<sequence>MRSLAENRSGKATFVEKKYMQILDQPIIATGELSFVAPDRLEKRTVTPKPETLILDGDVLTIERPGKATRTVSLQEHPEVAGFIESIRGTLAGNLSALKTFYDVTLTGSADNWQLTLKPRQNRLRSVFDHIAISGSQAEVRSVELEQRDGDHSEMAITRSRIAR</sequence>
<dbReference type="Pfam" id="PF19574">
    <property type="entry name" value="LolA_3"/>
    <property type="match status" value="1"/>
</dbReference>
<dbReference type="AlphaFoldDB" id="A0A4R1BFE0"/>
<comment type="caution">
    <text evidence="2">The sequence shown here is derived from an EMBL/GenBank/DDBJ whole genome shotgun (WGS) entry which is preliminary data.</text>
</comment>
<dbReference type="OrthoDB" id="5297911at2"/>
<accession>A0A4R1BFE0</accession>
<organism evidence="2 3">
    <name type="scientific">Parasulfuritortus cantonensis</name>
    <dbReference type="NCBI Taxonomy" id="2528202"/>
    <lineage>
        <taxon>Bacteria</taxon>
        <taxon>Pseudomonadati</taxon>
        <taxon>Pseudomonadota</taxon>
        <taxon>Betaproteobacteria</taxon>
        <taxon>Nitrosomonadales</taxon>
        <taxon>Thiobacillaceae</taxon>
        <taxon>Parasulfuritortus</taxon>
    </lineage>
</organism>
<gene>
    <name evidence="2" type="ORF">EZJ19_06035</name>
</gene>
<protein>
    <submittedName>
        <fullName evidence="2">Outer membrane lipoprotein carrier protein LolA</fullName>
    </submittedName>
</protein>
<dbReference type="InterPro" id="IPR004564">
    <property type="entry name" value="OM_lipoprot_carrier_LolA-like"/>
</dbReference>